<dbReference type="Proteomes" id="UP000267027">
    <property type="component" value="Unassembled WGS sequence"/>
</dbReference>
<dbReference type="AlphaFoldDB" id="A0A0R3Q254"/>
<reference evidence="4" key="1">
    <citation type="submission" date="2017-02" db="UniProtKB">
        <authorList>
            <consortium name="WormBaseParasite"/>
        </authorList>
    </citation>
    <scope>IDENTIFICATION</scope>
</reference>
<dbReference type="EMBL" id="UYYA01005545">
    <property type="protein sequence ID" value="VDM64738.1"/>
    <property type="molecule type" value="Genomic_DNA"/>
</dbReference>
<evidence type="ECO:0000313" key="4">
    <source>
        <dbReference type="WBParaSite" id="ACOC_0001315201-mRNA-1"/>
    </source>
</evidence>
<gene>
    <name evidence="2" type="ORF">ACOC_LOCUS13153</name>
</gene>
<accession>A0A0R3Q254</accession>
<sequence length="67" mass="7330">MDAFVIAYANNSPAVLSGDIADTLLIPSHRLVERRRDDDASDCNDASESASFEGHRKHRMPSCVGQL</sequence>
<evidence type="ECO:0000313" key="3">
    <source>
        <dbReference type="Proteomes" id="UP000267027"/>
    </source>
</evidence>
<keyword evidence="3" id="KW-1185">Reference proteome</keyword>
<dbReference type="WBParaSite" id="ACOC_0001315201-mRNA-1">
    <property type="protein sequence ID" value="ACOC_0001315201-mRNA-1"/>
    <property type="gene ID" value="ACOC_0001315201"/>
</dbReference>
<proteinExistence type="predicted"/>
<organism evidence="4">
    <name type="scientific">Angiostrongylus costaricensis</name>
    <name type="common">Nematode worm</name>
    <dbReference type="NCBI Taxonomy" id="334426"/>
    <lineage>
        <taxon>Eukaryota</taxon>
        <taxon>Metazoa</taxon>
        <taxon>Ecdysozoa</taxon>
        <taxon>Nematoda</taxon>
        <taxon>Chromadorea</taxon>
        <taxon>Rhabditida</taxon>
        <taxon>Rhabditina</taxon>
        <taxon>Rhabditomorpha</taxon>
        <taxon>Strongyloidea</taxon>
        <taxon>Metastrongylidae</taxon>
        <taxon>Angiostrongylus</taxon>
    </lineage>
</organism>
<evidence type="ECO:0000313" key="2">
    <source>
        <dbReference type="EMBL" id="VDM64738.1"/>
    </source>
</evidence>
<name>A0A0R3Q254_ANGCS</name>
<evidence type="ECO:0000256" key="1">
    <source>
        <dbReference type="SAM" id="MobiDB-lite"/>
    </source>
</evidence>
<reference evidence="2 3" key="2">
    <citation type="submission" date="2018-11" db="EMBL/GenBank/DDBJ databases">
        <authorList>
            <consortium name="Pathogen Informatics"/>
        </authorList>
    </citation>
    <scope>NUCLEOTIDE SEQUENCE [LARGE SCALE GENOMIC DNA]</scope>
    <source>
        <strain evidence="2 3">Costa Rica</strain>
    </source>
</reference>
<feature type="region of interest" description="Disordered" evidence="1">
    <location>
        <begin position="34"/>
        <end position="67"/>
    </location>
</feature>
<protein>
    <submittedName>
        <fullName evidence="2 4">Uncharacterized protein</fullName>
    </submittedName>
</protein>